<dbReference type="InterPro" id="IPR043198">
    <property type="entry name" value="Cyclin/Ssn8"/>
</dbReference>
<evidence type="ECO:0000259" key="5">
    <source>
        <dbReference type="SMART" id="SM00385"/>
    </source>
</evidence>
<keyword evidence="4" id="KW-0732">Signal</keyword>
<feature type="compositionally biased region" description="Low complexity" evidence="3">
    <location>
        <begin position="179"/>
        <end position="196"/>
    </location>
</feature>
<dbReference type="EMBL" id="BFEA01000318">
    <property type="protein sequence ID" value="GBG79403.1"/>
    <property type="molecule type" value="Genomic_DNA"/>
</dbReference>
<proteinExistence type="inferred from homology"/>
<dbReference type="Pfam" id="PF16899">
    <property type="entry name" value="Cyclin_C_2"/>
    <property type="match status" value="1"/>
</dbReference>
<keyword evidence="1 2" id="KW-0195">Cyclin</keyword>
<dbReference type="AlphaFoldDB" id="A0A388LB46"/>
<feature type="region of interest" description="Disordered" evidence="3">
    <location>
        <begin position="429"/>
        <end position="489"/>
    </location>
</feature>
<evidence type="ECO:0000313" key="7">
    <source>
        <dbReference type="Proteomes" id="UP000265515"/>
    </source>
</evidence>
<dbReference type="FunFam" id="1.10.472.10:FF:000063">
    <property type="entry name" value="cyclin-H1-1"/>
    <property type="match status" value="1"/>
</dbReference>
<organism evidence="6 7">
    <name type="scientific">Chara braunii</name>
    <name type="common">Braun's stonewort</name>
    <dbReference type="NCBI Taxonomy" id="69332"/>
    <lineage>
        <taxon>Eukaryota</taxon>
        <taxon>Viridiplantae</taxon>
        <taxon>Streptophyta</taxon>
        <taxon>Charophyceae</taxon>
        <taxon>Charales</taxon>
        <taxon>Characeae</taxon>
        <taxon>Chara</taxon>
    </lineage>
</organism>
<evidence type="ECO:0000256" key="1">
    <source>
        <dbReference type="ARBA" id="ARBA00023127"/>
    </source>
</evidence>
<feature type="domain" description="Cyclin-like" evidence="5">
    <location>
        <begin position="212"/>
        <end position="293"/>
    </location>
</feature>
<feature type="signal peptide" evidence="4">
    <location>
        <begin position="1"/>
        <end position="19"/>
    </location>
</feature>
<dbReference type="Proteomes" id="UP000265515">
    <property type="component" value="Unassembled WGS sequence"/>
</dbReference>
<dbReference type="STRING" id="69332.A0A388LB46"/>
<dbReference type="InterPro" id="IPR036915">
    <property type="entry name" value="Cyclin-like_sf"/>
</dbReference>
<dbReference type="GO" id="GO:0016538">
    <property type="term" value="F:cyclin-dependent protein serine/threonine kinase regulator activity"/>
    <property type="evidence" value="ECO:0007669"/>
    <property type="project" value="InterPro"/>
</dbReference>
<dbReference type="OrthoDB" id="340962at2759"/>
<reference evidence="6 7" key="1">
    <citation type="journal article" date="2018" name="Cell">
        <title>The Chara Genome: Secondary Complexity and Implications for Plant Terrestrialization.</title>
        <authorList>
            <person name="Nishiyama T."/>
            <person name="Sakayama H."/>
            <person name="Vries J.D."/>
            <person name="Buschmann H."/>
            <person name="Saint-Marcoux D."/>
            <person name="Ullrich K.K."/>
            <person name="Haas F.B."/>
            <person name="Vanderstraeten L."/>
            <person name="Becker D."/>
            <person name="Lang D."/>
            <person name="Vosolsobe S."/>
            <person name="Rombauts S."/>
            <person name="Wilhelmsson P.K.I."/>
            <person name="Janitza P."/>
            <person name="Kern R."/>
            <person name="Heyl A."/>
            <person name="Rumpler F."/>
            <person name="Villalobos L.I.A.C."/>
            <person name="Clay J.M."/>
            <person name="Skokan R."/>
            <person name="Toyoda A."/>
            <person name="Suzuki Y."/>
            <person name="Kagoshima H."/>
            <person name="Schijlen E."/>
            <person name="Tajeshwar N."/>
            <person name="Catarino B."/>
            <person name="Hetherington A.J."/>
            <person name="Saltykova A."/>
            <person name="Bonnot C."/>
            <person name="Breuninger H."/>
            <person name="Symeonidi A."/>
            <person name="Radhakrishnan G.V."/>
            <person name="Van Nieuwerburgh F."/>
            <person name="Deforce D."/>
            <person name="Chang C."/>
            <person name="Karol K.G."/>
            <person name="Hedrich R."/>
            <person name="Ulvskov P."/>
            <person name="Glockner G."/>
            <person name="Delwiche C.F."/>
            <person name="Petrasek J."/>
            <person name="Van de Peer Y."/>
            <person name="Friml J."/>
            <person name="Beilby M."/>
            <person name="Dolan L."/>
            <person name="Kohara Y."/>
            <person name="Sugano S."/>
            <person name="Fujiyama A."/>
            <person name="Delaux P.-M."/>
            <person name="Quint M."/>
            <person name="TheiBen G."/>
            <person name="Hagemann M."/>
            <person name="Harholt J."/>
            <person name="Dunand C."/>
            <person name="Zachgo S."/>
            <person name="Langdale J."/>
            <person name="Maumus F."/>
            <person name="Straeten D.V.D."/>
            <person name="Gould S.B."/>
            <person name="Rensing S.A."/>
        </authorList>
    </citation>
    <scope>NUCLEOTIDE SEQUENCE [LARGE SCALE GENOMIC DNA]</scope>
    <source>
        <strain evidence="6 7">S276</strain>
    </source>
</reference>
<evidence type="ECO:0000256" key="4">
    <source>
        <dbReference type="SAM" id="SignalP"/>
    </source>
</evidence>
<comment type="caution">
    <text evidence="6">The sequence shown here is derived from an EMBL/GenBank/DDBJ whole genome shotgun (WGS) entry which is preliminary data.</text>
</comment>
<dbReference type="InterPro" id="IPR006671">
    <property type="entry name" value="Cyclin_N"/>
</dbReference>
<dbReference type="SMART" id="SM00385">
    <property type="entry name" value="CYCLIN"/>
    <property type="match status" value="1"/>
</dbReference>
<feature type="region of interest" description="Disordered" evidence="3">
    <location>
        <begin position="174"/>
        <end position="196"/>
    </location>
</feature>
<evidence type="ECO:0000313" key="6">
    <source>
        <dbReference type="EMBL" id="GBG79403.1"/>
    </source>
</evidence>
<evidence type="ECO:0000256" key="2">
    <source>
        <dbReference type="RuleBase" id="RU000383"/>
    </source>
</evidence>
<dbReference type="InterPro" id="IPR013763">
    <property type="entry name" value="Cyclin-like_dom"/>
</dbReference>
<dbReference type="OMA" id="QLERWIF"/>
<name>A0A388LB46_CHABU</name>
<dbReference type="Pfam" id="PF00134">
    <property type="entry name" value="Cyclin_N"/>
    <property type="match status" value="1"/>
</dbReference>
<dbReference type="SUPFAM" id="SSF47954">
    <property type="entry name" value="Cyclin-like"/>
    <property type="match status" value="2"/>
</dbReference>
<feature type="chain" id="PRO_5017421219" description="Cyclin-like domain-containing protein" evidence="4">
    <location>
        <begin position="20"/>
        <end position="489"/>
    </location>
</feature>
<dbReference type="PANTHER" id="PTHR10026">
    <property type="entry name" value="CYCLIN"/>
    <property type="match status" value="1"/>
</dbReference>
<evidence type="ECO:0000256" key="3">
    <source>
        <dbReference type="SAM" id="MobiDB-lite"/>
    </source>
</evidence>
<accession>A0A388LB46</accession>
<dbReference type="Gramene" id="GBG79403">
    <property type="protein sequence ID" value="GBG79403"/>
    <property type="gene ID" value="CBR_g29551"/>
</dbReference>
<protein>
    <recommendedName>
        <fullName evidence="5">Cyclin-like domain-containing protein</fullName>
    </recommendedName>
</protein>
<keyword evidence="7" id="KW-1185">Reference proteome</keyword>
<sequence>MRALCLILLLPLLWPLLLEVRSVRRDCAGLAGLAGRSIQADREETKKQFRTALCAAFPAFHGKNLSAHNKTCACECDDVAVVDHLPILRDRLAAGGWRSANLEVVDMADFAASSQLERWIFSPHDLVERRQAAWQRSIEALNKYGTTRVEVQSDGSLLYPVALPVEGDGDPLPFSHSAPSSVRPPSDTPSSSSLPEPLSLEEEACLRRYYEYKIQAVCAAFAFPNKIQATAILYFKRFYLSWSVMEHDPKHIMLTCIYLSCKVEEFHVSADEFGKGIKQDPGVVLKNELTVLQGLGFDLIVYAPYRSVEGFLIELDMYSRDQPECLSLEELDKLKQSTWRAIHGMMLTDVSLLYPPGQLALAALQGPVSQYKNIDFVGFLERIVGRRRNGHSTEQLVEALREIQHLMSVEIQPDVEQVKRIDRKLKFCRNPGLGQEGKNADKSARKQQRRAKRGSGDAPIVPAPVDVSPAPESIVMNEAKKRRSDIMSS</sequence>
<dbReference type="Gene3D" id="1.10.472.10">
    <property type="entry name" value="Cyclin-like"/>
    <property type="match status" value="2"/>
</dbReference>
<dbReference type="GO" id="GO:0006357">
    <property type="term" value="P:regulation of transcription by RNA polymerase II"/>
    <property type="evidence" value="ECO:0007669"/>
    <property type="project" value="InterPro"/>
</dbReference>
<dbReference type="CDD" id="cd20585">
    <property type="entry name" value="CYCLIN_AcCycH_rpt1"/>
    <property type="match status" value="1"/>
</dbReference>
<gene>
    <name evidence="6" type="ORF">CBR_g29551</name>
</gene>
<dbReference type="InterPro" id="IPR031658">
    <property type="entry name" value="Cyclin_C_2"/>
</dbReference>
<comment type="similarity">
    <text evidence="2">Belongs to the cyclin family.</text>
</comment>